<dbReference type="EMBL" id="QDFR01000021">
    <property type="protein sequence ID" value="PVE49709.1"/>
    <property type="molecule type" value="Genomic_DNA"/>
</dbReference>
<proteinExistence type="predicted"/>
<dbReference type="Proteomes" id="UP000244335">
    <property type="component" value="Unassembled WGS sequence"/>
</dbReference>
<evidence type="ECO:0000313" key="1">
    <source>
        <dbReference type="EMBL" id="PVE49709.1"/>
    </source>
</evidence>
<evidence type="ECO:0000313" key="2">
    <source>
        <dbReference type="Proteomes" id="UP000244335"/>
    </source>
</evidence>
<protein>
    <submittedName>
        <fullName evidence="1">Uncharacterized protein</fullName>
    </submittedName>
</protein>
<accession>A0AA92H6W1</accession>
<comment type="caution">
    <text evidence="1">The sequence shown here is derived from an EMBL/GenBank/DDBJ whole genome shotgun (WGS) entry which is preliminary data.</text>
</comment>
<reference evidence="1 2" key="1">
    <citation type="submission" date="2018-04" db="EMBL/GenBank/DDBJ databases">
        <authorList>
            <person name="Hagen T."/>
        </authorList>
    </citation>
    <scope>NUCLEOTIDE SEQUENCE [LARGE SCALE GENOMIC DNA]</scope>
    <source>
        <strain evidence="1 2">TPD7009</strain>
    </source>
</reference>
<dbReference type="RefSeq" id="WP_116494923.1">
    <property type="nucleotide sequence ID" value="NZ_QDFR01000021.1"/>
</dbReference>
<name>A0AA92H6W1_RHIRH</name>
<gene>
    <name evidence="1" type="ORF">DC430_24220</name>
</gene>
<dbReference type="AlphaFoldDB" id="A0AA92H6W1"/>
<sequence>MLRALFRAMILAGALTPFLETHVAAANMEVIKPVKTHITIIVDDPVLRTGGTVLVVPHEVSQDVWHKLRNRPEKSVLQDNPKAREIRDEDKLLEVRVSSKVSVVEFDYPADGTYGFNLVSGDNSRQSALRTKRVLVGSGYYTDQKTGTRVDWGEVSTIHIFGPDVDESFSRSVRISSNEIMNSGADEVAGEGFVVRRLNDEQINRAVIKEPK</sequence>
<organism evidence="1 2">
    <name type="scientific">Rhizobium rhizogenes</name>
    <name type="common">Agrobacterium rhizogenes</name>
    <dbReference type="NCBI Taxonomy" id="359"/>
    <lineage>
        <taxon>Bacteria</taxon>
        <taxon>Pseudomonadati</taxon>
        <taxon>Pseudomonadota</taxon>
        <taxon>Alphaproteobacteria</taxon>
        <taxon>Hyphomicrobiales</taxon>
        <taxon>Rhizobiaceae</taxon>
        <taxon>Rhizobium/Agrobacterium group</taxon>
        <taxon>Rhizobium</taxon>
    </lineage>
</organism>